<organism evidence="2 3">
    <name type="scientific">Klebsiella grimontii</name>
    <dbReference type="NCBI Taxonomy" id="2058152"/>
    <lineage>
        <taxon>Bacteria</taxon>
        <taxon>Pseudomonadati</taxon>
        <taxon>Pseudomonadota</taxon>
        <taxon>Gammaproteobacteria</taxon>
        <taxon>Enterobacterales</taxon>
        <taxon>Enterobacteriaceae</taxon>
        <taxon>Klebsiella/Raoultella group</taxon>
        <taxon>Klebsiella</taxon>
    </lineage>
</organism>
<dbReference type="Proteomes" id="UP000220639">
    <property type="component" value="Unassembled WGS sequence"/>
</dbReference>
<feature type="compositionally biased region" description="Basic and acidic residues" evidence="1">
    <location>
        <begin position="59"/>
        <end position="68"/>
    </location>
</feature>
<proteinExistence type="predicted"/>
<feature type="compositionally biased region" description="Basic and acidic residues" evidence="1">
    <location>
        <begin position="76"/>
        <end position="88"/>
    </location>
</feature>
<reference evidence="3" key="1">
    <citation type="submission" date="2017-08" db="EMBL/GenBank/DDBJ databases">
        <authorList>
            <person name="Brisse S."/>
        </authorList>
    </citation>
    <scope>NUCLEOTIDE SEQUENCE [LARGE SCALE GENOMIC DNA]</scope>
    <source>
        <strain evidence="3">06D021</strain>
    </source>
</reference>
<gene>
    <name evidence="2" type="ORF">KOSB73_220869</name>
</gene>
<evidence type="ECO:0000256" key="1">
    <source>
        <dbReference type="SAM" id="MobiDB-lite"/>
    </source>
</evidence>
<evidence type="ECO:0000313" key="2">
    <source>
        <dbReference type="EMBL" id="SNU34750.1"/>
    </source>
</evidence>
<dbReference type="AlphaFoldDB" id="A0A285B1G1"/>
<sequence>MVCSHCTQNMVTPFLKLYLIYMFKVMPERVKIKGISRTTYREIDLAQNWRQGTTAREVLSGEKSHQDGHQQAQNEAMHDGRRDDLHPA</sequence>
<dbReference type="EMBL" id="FZTC01000015">
    <property type="protein sequence ID" value="SNU34750.1"/>
    <property type="molecule type" value="Genomic_DNA"/>
</dbReference>
<accession>A0A285B1G1</accession>
<feature type="region of interest" description="Disordered" evidence="1">
    <location>
        <begin position="54"/>
        <end position="88"/>
    </location>
</feature>
<evidence type="ECO:0000313" key="3">
    <source>
        <dbReference type="Proteomes" id="UP000220639"/>
    </source>
</evidence>
<name>A0A285B1G1_9ENTR</name>
<protein>
    <submittedName>
        <fullName evidence="2">Uncharacterized protein</fullName>
    </submittedName>
</protein>